<evidence type="ECO:0000259" key="6">
    <source>
        <dbReference type="Pfam" id="PF00441"/>
    </source>
</evidence>
<keyword evidence="5" id="KW-0560">Oxidoreductase</keyword>
<dbReference type="Gene3D" id="1.20.140.10">
    <property type="entry name" value="Butyryl-CoA Dehydrogenase, subunit A, domain 3"/>
    <property type="match status" value="1"/>
</dbReference>
<accession>A0ABP8RYW0</accession>
<dbReference type="Pfam" id="PF00441">
    <property type="entry name" value="Acyl-CoA_dh_1"/>
    <property type="match status" value="1"/>
</dbReference>
<dbReference type="Pfam" id="PF02771">
    <property type="entry name" value="Acyl-CoA_dh_N"/>
    <property type="match status" value="1"/>
</dbReference>
<keyword evidence="9" id="KW-1185">Reference proteome</keyword>
<dbReference type="PANTHER" id="PTHR43884:SF20">
    <property type="entry name" value="ACYL-COA DEHYDROGENASE FADE28"/>
    <property type="match status" value="1"/>
</dbReference>
<keyword evidence="4" id="KW-0274">FAD</keyword>
<organism evidence="8 9">
    <name type="scientific">Pseudonocardia xishanensis</name>
    <dbReference type="NCBI Taxonomy" id="630995"/>
    <lineage>
        <taxon>Bacteria</taxon>
        <taxon>Bacillati</taxon>
        <taxon>Actinomycetota</taxon>
        <taxon>Actinomycetes</taxon>
        <taxon>Pseudonocardiales</taxon>
        <taxon>Pseudonocardiaceae</taxon>
        <taxon>Pseudonocardia</taxon>
    </lineage>
</organism>
<dbReference type="InterPro" id="IPR036250">
    <property type="entry name" value="AcylCo_DH-like_C"/>
</dbReference>
<gene>
    <name evidence="8" type="ORF">GCM10023175_52300</name>
</gene>
<evidence type="ECO:0000256" key="4">
    <source>
        <dbReference type="ARBA" id="ARBA00022827"/>
    </source>
</evidence>
<evidence type="ECO:0000313" key="9">
    <source>
        <dbReference type="Proteomes" id="UP001501598"/>
    </source>
</evidence>
<comment type="similarity">
    <text evidence="2">Belongs to the acyl-CoA dehydrogenase family.</text>
</comment>
<dbReference type="PANTHER" id="PTHR43884">
    <property type="entry name" value="ACYL-COA DEHYDROGENASE"/>
    <property type="match status" value="1"/>
</dbReference>
<feature type="domain" description="Acyl-CoA dehydrogenase/oxidase C-terminal" evidence="6">
    <location>
        <begin position="223"/>
        <end position="340"/>
    </location>
</feature>
<evidence type="ECO:0000256" key="1">
    <source>
        <dbReference type="ARBA" id="ARBA00001974"/>
    </source>
</evidence>
<reference evidence="9" key="1">
    <citation type="journal article" date="2019" name="Int. J. Syst. Evol. Microbiol.">
        <title>The Global Catalogue of Microorganisms (GCM) 10K type strain sequencing project: providing services to taxonomists for standard genome sequencing and annotation.</title>
        <authorList>
            <consortium name="The Broad Institute Genomics Platform"/>
            <consortium name="The Broad Institute Genome Sequencing Center for Infectious Disease"/>
            <person name="Wu L."/>
            <person name="Ma J."/>
        </authorList>
    </citation>
    <scope>NUCLEOTIDE SEQUENCE [LARGE SCALE GENOMIC DNA]</scope>
    <source>
        <strain evidence="9">JCM 17906</strain>
    </source>
</reference>
<dbReference type="InterPro" id="IPR037069">
    <property type="entry name" value="AcylCoA_DH/ox_N_sf"/>
</dbReference>
<name>A0ABP8RYW0_9PSEU</name>
<feature type="domain" description="Acyl-CoA dehydrogenase/oxidase N-terminal" evidence="7">
    <location>
        <begin position="7"/>
        <end position="117"/>
    </location>
</feature>
<protein>
    <submittedName>
        <fullName evidence="8">Acyl-CoA dehydrogenase family protein</fullName>
    </submittedName>
</protein>
<dbReference type="InterPro" id="IPR009075">
    <property type="entry name" value="AcylCo_DH/oxidase_C"/>
</dbReference>
<dbReference type="InterPro" id="IPR009100">
    <property type="entry name" value="AcylCoA_DH/oxidase_NM_dom_sf"/>
</dbReference>
<dbReference type="EMBL" id="BAABGT010000083">
    <property type="protein sequence ID" value="GAA4554421.1"/>
    <property type="molecule type" value="Genomic_DNA"/>
</dbReference>
<evidence type="ECO:0000256" key="2">
    <source>
        <dbReference type="ARBA" id="ARBA00009347"/>
    </source>
</evidence>
<dbReference type="SUPFAM" id="SSF47203">
    <property type="entry name" value="Acyl-CoA dehydrogenase C-terminal domain-like"/>
    <property type="match status" value="1"/>
</dbReference>
<comment type="caution">
    <text evidence="8">The sequence shown here is derived from an EMBL/GenBank/DDBJ whole genome shotgun (WGS) entry which is preliminary data.</text>
</comment>
<evidence type="ECO:0000256" key="3">
    <source>
        <dbReference type="ARBA" id="ARBA00022630"/>
    </source>
</evidence>
<proteinExistence type="inferred from homology"/>
<evidence type="ECO:0000313" key="8">
    <source>
        <dbReference type="EMBL" id="GAA4554421.1"/>
    </source>
</evidence>
<dbReference type="SUPFAM" id="SSF56645">
    <property type="entry name" value="Acyl-CoA dehydrogenase NM domain-like"/>
    <property type="match status" value="1"/>
</dbReference>
<keyword evidence="3" id="KW-0285">Flavoprotein</keyword>
<dbReference type="RefSeq" id="WP_345424041.1">
    <property type="nucleotide sequence ID" value="NZ_BAABGT010000083.1"/>
</dbReference>
<comment type="cofactor">
    <cofactor evidence="1">
        <name>FAD</name>
        <dbReference type="ChEBI" id="CHEBI:57692"/>
    </cofactor>
</comment>
<dbReference type="CDD" id="cd00567">
    <property type="entry name" value="ACAD"/>
    <property type="match status" value="1"/>
</dbReference>
<evidence type="ECO:0000256" key="5">
    <source>
        <dbReference type="ARBA" id="ARBA00023002"/>
    </source>
</evidence>
<dbReference type="Gene3D" id="2.40.110.10">
    <property type="entry name" value="Butyryl-CoA Dehydrogenase, subunit A, domain 2"/>
    <property type="match status" value="1"/>
</dbReference>
<evidence type="ECO:0000259" key="7">
    <source>
        <dbReference type="Pfam" id="PF02771"/>
    </source>
</evidence>
<dbReference type="InterPro" id="IPR013786">
    <property type="entry name" value="AcylCoA_DH/ox_N"/>
</dbReference>
<dbReference type="Proteomes" id="UP001501598">
    <property type="component" value="Unassembled WGS sequence"/>
</dbReference>
<dbReference type="InterPro" id="IPR046373">
    <property type="entry name" value="Acyl-CoA_Oxase/DH_mid-dom_sf"/>
</dbReference>
<dbReference type="Gene3D" id="1.10.540.10">
    <property type="entry name" value="Acyl-CoA dehydrogenase/oxidase, N-terminal domain"/>
    <property type="match status" value="1"/>
</dbReference>
<sequence length="385" mass="40947">MDFTYDTEHDDLRSAVRALLQRRYPPSDGGRIVEQAEKPDADGWAELGRMGALGLTIDSDHGGMGASLVEASIVAEEIGRCLAPEPYVESLVLGARLIASAGTPEQRRTMEPALAAGTHRVVLAHLEPGALSRVTAARWSGAWELSGVKEPVVGGAEADLLVVTAEVDCRLLLFVVESGSDGLEIDGYPTHDHRRAARVSLRGAPAHLLGDDGHEDRRGLVGAALAEAKLLLCHEALGLMETAVGLTSEYLRVRTQFGKPLMAFQALTFRAADMYVAMEMARSTTMWATMAVAEGSPLGLEACHRAAVETGRAGRFVGEQAVQLHGGIGVTAEHPVGHVLSRLTAIDHTALTSMDAVEWLREAPATRSAAPELLLADPRHGSRSA</sequence>